<sequence>MEYETSNNTHHHHPHYPGNSTPNSLSVQTGSSNTNINLTINGSVEIPQSRVTVLRGHESEV</sequence>
<accession>A0A822F2U8</accession>
<organism evidence="3 5">
    <name type="scientific">Rotaria socialis</name>
    <dbReference type="NCBI Taxonomy" id="392032"/>
    <lineage>
        <taxon>Eukaryota</taxon>
        <taxon>Metazoa</taxon>
        <taxon>Spiralia</taxon>
        <taxon>Gnathifera</taxon>
        <taxon>Rotifera</taxon>
        <taxon>Eurotatoria</taxon>
        <taxon>Bdelloidea</taxon>
        <taxon>Philodinida</taxon>
        <taxon>Philodinidae</taxon>
        <taxon>Rotaria</taxon>
    </lineage>
</organism>
<dbReference type="EMBL" id="CAJOBR010087503">
    <property type="protein sequence ID" value="CAF5135123.1"/>
    <property type="molecule type" value="Genomic_DNA"/>
</dbReference>
<protein>
    <submittedName>
        <fullName evidence="3">Uncharacterized protein</fullName>
    </submittedName>
</protein>
<dbReference type="Proteomes" id="UP000663872">
    <property type="component" value="Unassembled WGS sequence"/>
</dbReference>
<evidence type="ECO:0000313" key="3">
    <source>
        <dbReference type="EMBL" id="CAF5119543.1"/>
    </source>
</evidence>
<evidence type="ECO:0000313" key="2">
    <source>
        <dbReference type="EMBL" id="CAF3478123.1"/>
    </source>
</evidence>
<gene>
    <name evidence="2" type="ORF">GRG538_LOCUS16147</name>
    <name evidence="3" type="ORF">QYT958_LOCUS45961</name>
    <name evidence="4" type="ORF">QYT958_LOCUS47188</name>
</gene>
<dbReference type="EMBL" id="CAJNYT010002580">
    <property type="protein sequence ID" value="CAF3478123.1"/>
    <property type="molecule type" value="Genomic_DNA"/>
</dbReference>
<dbReference type="Proteomes" id="UP000663848">
    <property type="component" value="Unassembled WGS sequence"/>
</dbReference>
<evidence type="ECO:0000313" key="5">
    <source>
        <dbReference type="Proteomes" id="UP000663848"/>
    </source>
</evidence>
<dbReference type="AlphaFoldDB" id="A0A822F2U8"/>
<comment type="caution">
    <text evidence="3">The sequence shown here is derived from an EMBL/GenBank/DDBJ whole genome shotgun (WGS) entry which is preliminary data.</text>
</comment>
<evidence type="ECO:0000256" key="1">
    <source>
        <dbReference type="SAM" id="MobiDB-lite"/>
    </source>
</evidence>
<reference evidence="3" key="1">
    <citation type="submission" date="2021-02" db="EMBL/GenBank/DDBJ databases">
        <authorList>
            <person name="Nowell W R."/>
        </authorList>
    </citation>
    <scope>NUCLEOTIDE SEQUENCE</scope>
</reference>
<feature type="compositionally biased region" description="Polar residues" evidence="1">
    <location>
        <begin position="18"/>
        <end position="36"/>
    </location>
</feature>
<proteinExistence type="predicted"/>
<name>A0A822F2U8_9BILA</name>
<dbReference type="EMBL" id="CAJOBR010079390">
    <property type="protein sequence ID" value="CAF5119543.1"/>
    <property type="molecule type" value="Genomic_DNA"/>
</dbReference>
<evidence type="ECO:0000313" key="4">
    <source>
        <dbReference type="EMBL" id="CAF5135123.1"/>
    </source>
</evidence>
<feature type="region of interest" description="Disordered" evidence="1">
    <location>
        <begin position="1"/>
        <end position="36"/>
    </location>
</feature>
<feature type="non-terminal residue" evidence="3">
    <location>
        <position position="61"/>
    </location>
</feature>